<accession>A0A4Q9HZZ7</accession>
<evidence type="ECO:0008006" key="3">
    <source>
        <dbReference type="Google" id="ProtNLM"/>
    </source>
</evidence>
<evidence type="ECO:0000313" key="2">
    <source>
        <dbReference type="Proteomes" id="UP000292452"/>
    </source>
</evidence>
<sequence>MSRLPRARVRWNGDQVLGRARAGAVRGLLLGAEHLLAESRRKVPIAEGTLERSGTASVDEQQMTAAVSYDTPYARRVHEDMTARHSPGRSAKYLESVLPEVSGEVQALIAAQVRRALR</sequence>
<proteinExistence type="predicted"/>
<name>A0A4Q9HZZ7_STRKA</name>
<comment type="caution">
    <text evidence="1">The sequence shown here is derived from an EMBL/GenBank/DDBJ whole genome shotgun (WGS) entry which is preliminary data.</text>
</comment>
<dbReference type="Proteomes" id="UP000292452">
    <property type="component" value="Unassembled WGS sequence"/>
</dbReference>
<keyword evidence="2" id="KW-1185">Reference proteome</keyword>
<gene>
    <name evidence="1" type="ORF">EYS09_09750</name>
</gene>
<reference evidence="1 2" key="1">
    <citation type="submission" date="2019-02" db="EMBL/GenBank/DDBJ databases">
        <title>Draft Genome Sequence of Streptomyces sp. AM-2504, identified by 16S rRNA comparative analysis as a Streptomyces Kasugaensis strain.</title>
        <authorList>
            <person name="Napolioni V."/>
            <person name="Giuliodori A.M."/>
            <person name="Spurio R."/>
            <person name="Fabbretti A."/>
        </authorList>
    </citation>
    <scope>NUCLEOTIDE SEQUENCE [LARGE SCALE GENOMIC DNA]</scope>
    <source>
        <strain evidence="1 2">AM-2504</strain>
    </source>
</reference>
<dbReference type="AlphaFoldDB" id="A0A4Q9HZZ7"/>
<dbReference type="EMBL" id="SIXH01000061">
    <property type="protein sequence ID" value="TBO59890.1"/>
    <property type="molecule type" value="Genomic_DNA"/>
</dbReference>
<organism evidence="1 2">
    <name type="scientific">Streptomyces kasugaensis</name>
    <dbReference type="NCBI Taxonomy" id="1946"/>
    <lineage>
        <taxon>Bacteria</taxon>
        <taxon>Bacillati</taxon>
        <taxon>Actinomycetota</taxon>
        <taxon>Actinomycetes</taxon>
        <taxon>Kitasatosporales</taxon>
        <taxon>Streptomycetaceae</taxon>
        <taxon>Streptomyces</taxon>
    </lineage>
</organism>
<evidence type="ECO:0000313" key="1">
    <source>
        <dbReference type="EMBL" id="TBO59890.1"/>
    </source>
</evidence>
<protein>
    <recommendedName>
        <fullName evidence="3">HK97 gp10 family phage protein</fullName>
    </recommendedName>
</protein>
<dbReference type="RefSeq" id="WP_131122920.1">
    <property type="nucleotide sequence ID" value="NZ_SIXH01000061.1"/>
</dbReference>